<accession>A0A7X3S8S1</accession>
<dbReference type="PANTHER" id="PTHR36508">
    <property type="entry name" value="PROTEIN SLYX"/>
    <property type="match status" value="1"/>
</dbReference>
<dbReference type="RefSeq" id="WP_160776417.1">
    <property type="nucleotide sequence ID" value="NZ_WUMV01000007.1"/>
</dbReference>
<dbReference type="InterPro" id="IPR007236">
    <property type="entry name" value="SlyX"/>
</dbReference>
<name>A0A7X3S8S1_9HYPH</name>
<organism evidence="2 3">
    <name type="scientific">Stappia sediminis</name>
    <dbReference type="NCBI Taxonomy" id="2692190"/>
    <lineage>
        <taxon>Bacteria</taxon>
        <taxon>Pseudomonadati</taxon>
        <taxon>Pseudomonadota</taxon>
        <taxon>Alphaproteobacteria</taxon>
        <taxon>Hyphomicrobiales</taxon>
        <taxon>Stappiaceae</taxon>
        <taxon>Stappia</taxon>
    </lineage>
</organism>
<feature type="coiled-coil region" evidence="1">
    <location>
        <begin position="9"/>
        <end position="57"/>
    </location>
</feature>
<keyword evidence="1" id="KW-0175">Coiled coil</keyword>
<reference evidence="2 3" key="1">
    <citation type="submission" date="2019-12" db="EMBL/GenBank/DDBJ databases">
        <authorList>
            <person name="Li M."/>
        </authorList>
    </citation>
    <scope>NUCLEOTIDE SEQUENCE [LARGE SCALE GENOMIC DNA]</scope>
    <source>
        <strain evidence="2 3">GBMRC 2046</strain>
    </source>
</reference>
<dbReference type="Pfam" id="PF04102">
    <property type="entry name" value="SlyX"/>
    <property type="match status" value="1"/>
</dbReference>
<evidence type="ECO:0000256" key="1">
    <source>
        <dbReference type="SAM" id="Coils"/>
    </source>
</evidence>
<evidence type="ECO:0000313" key="3">
    <source>
        <dbReference type="Proteomes" id="UP000433101"/>
    </source>
</evidence>
<dbReference type="Gene3D" id="1.20.5.300">
    <property type="match status" value="1"/>
</dbReference>
<dbReference type="PANTHER" id="PTHR36508:SF1">
    <property type="entry name" value="PROTEIN SLYX"/>
    <property type="match status" value="1"/>
</dbReference>
<dbReference type="AlphaFoldDB" id="A0A7X3S8S1"/>
<dbReference type="EMBL" id="WUMV01000007">
    <property type="protein sequence ID" value="MXN66166.1"/>
    <property type="molecule type" value="Genomic_DNA"/>
</dbReference>
<comment type="caution">
    <text evidence="2">The sequence shown here is derived from an EMBL/GenBank/DDBJ whole genome shotgun (WGS) entry which is preliminary data.</text>
</comment>
<keyword evidence="3" id="KW-1185">Reference proteome</keyword>
<gene>
    <name evidence="2" type="ORF">GR183_14720</name>
</gene>
<evidence type="ECO:0008006" key="4">
    <source>
        <dbReference type="Google" id="ProtNLM"/>
    </source>
</evidence>
<protein>
    <recommendedName>
        <fullName evidence="4">SlyX protein</fullName>
    </recommendedName>
</protein>
<sequence>MSADLETRLTDLEAQLAHNARTVDELNEVVTAQADLIDRLTRKVQELTEKLDDIGDLVEPGHVIGKPPHY</sequence>
<dbReference type="Proteomes" id="UP000433101">
    <property type="component" value="Unassembled WGS sequence"/>
</dbReference>
<evidence type="ECO:0000313" key="2">
    <source>
        <dbReference type="EMBL" id="MXN66166.1"/>
    </source>
</evidence>
<proteinExistence type="predicted"/>